<dbReference type="EMBL" id="BMWW01000003">
    <property type="protein sequence ID" value="GGY87130.1"/>
    <property type="molecule type" value="Genomic_DNA"/>
</dbReference>
<evidence type="ECO:0000313" key="2">
    <source>
        <dbReference type="EMBL" id="GGY87130.1"/>
    </source>
</evidence>
<evidence type="ECO:0000256" key="1">
    <source>
        <dbReference type="SAM" id="MobiDB-lite"/>
    </source>
</evidence>
<feature type="compositionally biased region" description="Pro residues" evidence="1">
    <location>
        <begin position="28"/>
        <end position="67"/>
    </location>
</feature>
<dbReference type="Proteomes" id="UP000619512">
    <property type="component" value="Unassembled WGS sequence"/>
</dbReference>
<accession>A0AA87Y2K8</accession>
<gene>
    <name evidence="2" type="ORF">GCM10007388_20550</name>
</gene>
<sequence>MYCRDAENEVLANHGIRARIRAHITPDPDTPAPEQDPPAMPPPGDVPPTEIPPVSEPTAPPPPIRAD</sequence>
<protein>
    <submittedName>
        <fullName evidence="2">Uncharacterized protein</fullName>
    </submittedName>
</protein>
<dbReference type="AlphaFoldDB" id="A0AA87Y2K8"/>
<organism evidence="2 3">
    <name type="scientific">Pseudoduganella plicata</name>
    <dbReference type="NCBI Taxonomy" id="321984"/>
    <lineage>
        <taxon>Bacteria</taxon>
        <taxon>Pseudomonadati</taxon>
        <taxon>Pseudomonadota</taxon>
        <taxon>Betaproteobacteria</taxon>
        <taxon>Burkholderiales</taxon>
        <taxon>Oxalobacteraceae</taxon>
        <taxon>Telluria group</taxon>
        <taxon>Pseudoduganella</taxon>
    </lineage>
</organism>
<reference evidence="2" key="1">
    <citation type="journal article" date="2014" name="Int. J. Syst. Evol. Microbiol.">
        <title>Complete genome sequence of Corynebacterium casei LMG S-19264T (=DSM 44701T), isolated from a smear-ripened cheese.</title>
        <authorList>
            <consortium name="US DOE Joint Genome Institute (JGI-PGF)"/>
            <person name="Walter F."/>
            <person name="Albersmeier A."/>
            <person name="Kalinowski J."/>
            <person name="Ruckert C."/>
        </authorList>
    </citation>
    <scope>NUCLEOTIDE SEQUENCE</scope>
    <source>
        <strain evidence="2">KCTC 12344</strain>
    </source>
</reference>
<evidence type="ECO:0000313" key="3">
    <source>
        <dbReference type="Proteomes" id="UP000619512"/>
    </source>
</evidence>
<reference evidence="2" key="2">
    <citation type="submission" date="2022-12" db="EMBL/GenBank/DDBJ databases">
        <authorList>
            <person name="Sun Q."/>
            <person name="Kim S."/>
        </authorList>
    </citation>
    <scope>NUCLEOTIDE SEQUENCE</scope>
    <source>
        <strain evidence="2">KCTC 12344</strain>
    </source>
</reference>
<name>A0AA87Y2K8_9BURK</name>
<comment type="caution">
    <text evidence="2">The sequence shown here is derived from an EMBL/GenBank/DDBJ whole genome shotgun (WGS) entry which is preliminary data.</text>
</comment>
<proteinExistence type="predicted"/>
<feature type="region of interest" description="Disordered" evidence="1">
    <location>
        <begin position="19"/>
        <end position="67"/>
    </location>
</feature>